<dbReference type="PANTHER" id="PTHR43833:SF5">
    <property type="entry name" value="TRK SYSTEM POTASSIUM UPTAKE PROTEIN TRKA"/>
    <property type="match status" value="1"/>
</dbReference>
<dbReference type="KEGG" id="fng:JM64_06995"/>
<organism evidence="5 6">
    <name type="scientific">Fervidobacterium pennivorans</name>
    <dbReference type="NCBI Taxonomy" id="93466"/>
    <lineage>
        <taxon>Bacteria</taxon>
        <taxon>Thermotogati</taxon>
        <taxon>Thermotogota</taxon>
        <taxon>Thermotogae</taxon>
        <taxon>Thermotogales</taxon>
        <taxon>Fervidobacteriaceae</taxon>
        <taxon>Fervidobacterium</taxon>
    </lineage>
</organism>
<sequence length="219" mass="24992">MKIIIIGGERVPYFLAKRLIAQGYDVYFVNKDQDLCEEYSKTLNATIVNGDGTSKKVLDQLGIEPNDIVVLLMERDRKNFFIARLVQEYYGVKNVVTLLNNSENLDLFERFGIRTLGVTDLIMRNLEPLLFGSQITRDLEEKTFSKGVAILEITLTWDSNIVHKKIKELSVPEDVVIVGIKRGDNFLIPRGETTLEPGDEIVLVCREEKRMEVLSFFSS</sequence>
<dbReference type="Proteomes" id="UP000077096">
    <property type="component" value="Chromosome"/>
</dbReference>
<dbReference type="InterPro" id="IPR003148">
    <property type="entry name" value="RCK_N"/>
</dbReference>
<dbReference type="OrthoDB" id="9775180at2"/>
<keyword evidence="1" id="KW-0813">Transport</keyword>
<dbReference type="Gene3D" id="3.40.50.720">
    <property type="entry name" value="NAD(P)-binding Rossmann-like Domain"/>
    <property type="match status" value="1"/>
</dbReference>
<dbReference type="AlphaFoldDB" id="A0A172T423"/>
<proteinExistence type="predicted"/>
<dbReference type="PROSITE" id="PS51202">
    <property type="entry name" value="RCK_C"/>
    <property type="match status" value="1"/>
</dbReference>
<dbReference type="PATRIC" id="fig|93466.3.peg.1483"/>
<evidence type="ECO:0000313" key="5">
    <source>
        <dbReference type="EMBL" id="ANE41730.1"/>
    </source>
</evidence>
<feature type="domain" description="RCK N-terminal" evidence="3">
    <location>
        <begin position="1"/>
        <end position="122"/>
    </location>
</feature>
<dbReference type="InterPro" id="IPR006037">
    <property type="entry name" value="RCK_C"/>
</dbReference>
<dbReference type="EMBL" id="CP011393">
    <property type="protein sequence ID" value="ANE41730.1"/>
    <property type="molecule type" value="Genomic_DNA"/>
</dbReference>
<evidence type="ECO:0000313" key="6">
    <source>
        <dbReference type="Proteomes" id="UP000077096"/>
    </source>
</evidence>
<keyword evidence="2" id="KW-0406">Ion transport</keyword>
<reference evidence="5 6" key="1">
    <citation type="submission" date="2014-08" db="EMBL/GenBank/DDBJ databases">
        <title>Fervidobacterium pennivorans DYC genome.</title>
        <authorList>
            <person name="Wushke S."/>
        </authorList>
    </citation>
    <scope>NUCLEOTIDE SEQUENCE [LARGE SCALE GENOMIC DNA]</scope>
    <source>
        <strain evidence="5 6">DYC</strain>
    </source>
</reference>
<evidence type="ECO:0000256" key="1">
    <source>
        <dbReference type="ARBA" id="ARBA00022448"/>
    </source>
</evidence>
<dbReference type="PROSITE" id="PS51201">
    <property type="entry name" value="RCK_N"/>
    <property type="match status" value="1"/>
</dbReference>
<dbReference type="InterPro" id="IPR050721">
    <property type="entry name" value="Trk_Ktr_HKT_K-transport"/>
</dbReference>
<evidence type="ECO:0000259" key="3">
    <source>
        <dbReference type="PROSITE" id="PS51201"/>
    </source>
</evidence>
<gene>
    <name evidence="5" type="ORF">JM64_06995</name>
</gene>
<dbReference type="Pfam" id="PF02080">
    <property type="entry name" value="TrkA_C"/>
    <property type="match status" value="1"/>
</dbReference>
<dbReference type="SUPFAM" id="SSF116726">
    <property type="entry name" value="TrkA C-terminal domain-like"/>
    <property type="match status" value="1"/>
</dbReference>
<dbReference type="GO" id="GO:0008324">
    <property type="term" value="F:monoatomic cation transmembrane transporter activity"/>
    <property type="evidence" value="ECO:0007669"/>
    <property type="project" value="InterPro"/>
</dbReference>
<accession>A0A172T423</accession>
<feature type="domain" description="RCK C-terminal" evidence="4">
    <location>
        <begin position="137"/>
        <end position="219"/>
    </location>
</feature>
<evidence type="ECO:0000256" key="2">
    <source>
        <dbReference type="ARBA" id="ARBA00023065"/>
    </source>
</evidence>
<dbReference type="Pfam" id="PF02254">
    <property type="entry name" value="TrkA_N"/>
    <property type="match status" value="1"/>
</dbReference>
<protein>
    <submittedName>
        <fullName evidence="5">Potassium transporter TrkA</fullName>
    </submittedName>
</protein>
<dbReference type="SUPFAM" id="SSF51735">
    <property type="entry name" value="NAD(P)-binding Rossmann-fold domains"/>
    <property type="match status" value="1"/>
</dbReference>
<dbReference type="Gene3D" id="3.30.70.1450">
    <property type="entry name" value="Regulator of K+ conductance, C-terminal domain"/>
    <property type="match status" value="1"/>
</dbReference>
<dbReference type="InterPro" id="IPR036721">
    <property type="entry name" value="RCK_C_sf"/>
</dbReference>
<dbReference type="OMA" id="RWTADQM"/>
<name>A0A172T423_FERPE</name>
<dbReference type="InterPro" id="IPR036291">
    <property type="entry name" value="NAD(P)-bd_dom_sf"/>
</dbReference>
<evidence type="ECO:0000259" key="4">
    <source>
        <dbReference type="PROSITE" id="PS51202"/>
    </source>
</evidence>
<dbReference type="PANTHER" id="PTHR43833">
    <property type="entry name" value="POTASSIUM CHANNEL PROTEIN 2-RELATED-RELATED"/>
    <property type="match status" value="1"/>
</dbReference>
<dbReference type="GO" id="GO:0006813">
    <property type="term" value="P:potassium ion transport"/>
    <property type="evidence" value="ECO:0007669"/>
    <property type="project" value="InterPro"/>
</dbReference>